<dbReference type="Proteomes" id="UP000735302">
    <property type="component" value="Unassembled WGS sequence"/>
</dbReference>
<keyword evidence="2" id="KW-1185">Reference proteome</keyword>
<sequence>MPKNAFVIWRRECVDTFTGQPIIFFQRFKIDEEQSEMDSIRDPLCATTPGCVDKELFLIVSQFRSKVPPKKVNCSLICCSYSKTGQQMKSSSELAI</sequence>
<protein>
    <submittedName>
        <fullName evidence="1">Uncharacterized protein</fullName>
    </submittedName>
</protein>
<evidence type="ECO:0000313" key="2">
    <source>
        <dbReference type="Proteomes" id="UP000735302"/>
    </source>
</evidence>
<dbReference type="AlphaFoldDB" id="A0AAV3ZZN9"/>
<comment type="caution">
    <text evidence="1">The sequence shown here is derived from an EMBL/GenBank/DDBJ whole genome shotgun (WGS) entry which is preliminary data.</text>
</comment>
<accession>A0AAV3ZZN9</accession>
<organism evidence="1 2">
    <name type="scientific">Plakobranchus ocellatus</name>
    <dbReference type="NCBI Taxonomy" id="259542"/>
    <lineage>
        <taxon>Eukaryota</taxon>
        <taxon>Metazoa</taxon>
        <taxon>Spiralia</taxon>
        <taxon>Lophotrochozoa</taxon>
        <taxon>Mollusca</taxon>
        <taxon>Gastropoda</taxon>
        <taxon>Heterobranchia</taxon>
        <taxon>Euthyneura</taxon>
        <taxon>Panpulmonata</taxon>
        <taxon>Sacoglossa</taxon>
        <taxon>Placobranchoidea</taxon>
        <taxon>Plakobranchidae</taxon>
        <taxon>Plakobranchus</taxon>
    </lineage>
</organism>
<reference evidence="1 2" key="1">
    <citation type="journal article" date="2021" name="Elife">
        <title>Chloroplast acquisition without the gene transfer in kleptoplastic sea slugs, Plakobranchus ocellatus.</title>
        <authorList>
            <person name="Maeda T."/>
            <person name="Takahashi S."/>
            <person name="Yoshida T."/>
            <person name="Shimamura S."/>
            <person name="Takaki Y."/>
            <person name="Nagai Y."/>
            <person name="Toyoda A."/>
            <person name="Suzuki Y."/>
            <person name="Arimoto A."/>
            <person name="Ishii H."/>
            <person name="Satoh N."/>
            <person name="Nishiyama T."/>
            <person name="Hasebe M."/>
            <person name="Maruyama T."/>
            <person name="Minagawa J."/>
            <person name="Obokata J."/>
            <person name="Shigenobu S."/>
        </authorList>
    </citation>
    <scope>NUCLEOTIDE SEQUENCE [LARGE SCALE GENOMIC DNA]</scope>
</reference>
<gene>
    <name evidence="1" type="ORF">PoB_002665700</name>
</gene>
<dbReference type="EMBL" id="BLXT01003032">
    <property type="protein sequence ID" value="GFO00152.1"/>
    <property type="molecule type" value="Genomic_DNA"/>
</dbReference>
<evidence type="ECO:0000313" key="1">
    <source>
        <dbReference type="EMBL" id="GFO00152.1"/>
    </source>
</evidence>
<proteinExistence type="predicted"/>
<name>A0AAV3ZZN9_9GAST</name>